<dbReference type="RefSeq" id="XP_064723780.1">
    <property type="nucleotide sequence ID" value="XM_064867708.1"/>
</dbReference>
<organism evidence="1 2">
    <name type="scientific">Cryptococcus decagattii</name>
    <dbReference type="NCBI Taxonomy" id="1859122"/>
    <lineage>
        <taxon>Eukaryota</taxon>
        <taxon>Fungi</taxon>
        <taxon>Dikarya</taxon>
        <taxon>Basidiomycota</taxon>
        <taxon>Agaricomycotina</taxon>
        <taxon>Tremellomycetes</taxon>
        <taxon>Tremellales</taxon>
        <taxon>Cryptococcaceae</taxon>
        <taxon>Cryptococcus</taxon>
        <taxon>Cryptococcus gattii species complex</taxon>
    </lineage>
</organism>
<dbReference type="Proteomes" id="UP001432216">
    <property type="component" value="Chromosome 11"/>
</dbReference>
<name>A0ABZ2B508_9TREE</name>
<reference evidence="1 2" key="1">
    <citation type="submission" date="2024-01" db="EMBL/GenBank/DDBJ databases">
        <title>Comparative genomics of Cryptococcus and Kwoniella reveals pathogenesis evolution and contrasting modes of karyotype evolution via chromosome fusion or intercentromeric recombination.</title>
        <authorList>
            <person name="Coelho M.A."/>
            <person name="David-Palma M."/>
            <person name="Shea T."/>
            <person name="Bowers K."/>
            <person name="McGinley-Smith S."/>
            <person name="Mohammad A.W."/>
            <person name="Gnirke A."/>
            <person name="Yurkov A.M."/>
            <person name="Nowrousian M."/>
            <person name="Sun S."/>
            <person name="Cuomo C.A."/>
            <person name="Heitman J."/>
        </authorList>
    </citation>
    <scope>NUCLEOTIDE SEQUENCE [LARGE SCALE GENOMIC DNA]</scope>
    <source>
        <strain evidence="1 2">7685027</strain>
    </source>
</reference>
<keyword evidence="2" id="KW-1185">Reference proteome</keyword>
<dbReference type="EMBL" id="CP143816">
    <property type="protein sequence ID" value="WVO24541.1"/>
    <property type="molecule type" value="Genomic_DNA"/>
</dbReference>
<dbReference type="GeneID" id="89992678"/>
<evidence type="ECO:0000313" key="2">
    <source>
        <dbReference type="Proteomes" id="UP001432216"/>
    </source>
</evidence>
<gene>
    <name evidence="1" type="ORF">IAS62_005909</name>
</gene>
<proteinExistence type="predicted"/>
<evidence type="ECO:0000313" key="1">
    <source>
        <dbReference type="EMBL" id="WVO24541.1"/>
    </source>
</evidence>
<accession>A0ABZ2B508</accession>
<sequence length="233" mass="26117">MNSATAVFSAENKGSLGAYLDTIHKLLGELNGCFYRLIHFGVLRRGVDMTMFGCIHDLLCLLHIGKHTRVHQNRRPGHHQGLCLFPILPSLGLALTYSLSSITQQELPFWPPKKAGISHLPTSWISKYNFAIPYKWANTASRHILWLHSVNTRQTQSAVRASCVRTQTETPYVSYGPISLQFLFSDSPVIPRLLLQHLSVRITSSGFHKTAPKHPVVILTHSFATAAGSYYRE</sequence>
<protein>
    <submittedName>
        <fullName evidence="1">Uncharacterized protein</fullName>
    </submittedName>
</protein>